<dbReference type="Proteomes" id="UP000324222">
    <property type="component" value="Unassembled WGS sequence"/>
</dbReference>
<dbReference type="AlphaFoldDB" id="A0A5B7FDY6"/>
<evidence type="ECO:0000313" key="2">
    <source>
        <dbReference type="Proteomes" id="UP000324222"/>
    </source>
</evidence>
<comment type="caution">
    <text evidence="1">The sequence shown here is derived from an EMBL/GenBank/DDBJ whole genome shotgun (WGS) entry which is preliminary data.</text>
</comment>
<protein>
    <submittedName>
        <fullName evidence="1">Uncharacterized protein</fullName>
    </submittedName>
</protein>
<keyword evidence="2" id="KW-1185">Reference proteome</keyword>
<evidence type="ECO:0000313" key="1">
    <source>
        <dbReference type="EMBL" id="MPC44672.1"/>
    </source>
</evidence>
<dbReference type="EMBL" id="VSRR010006390">
    <property type="protein sequence ID" value="MPC44672.1"/>
    <property type="molecule type" value="Genomic_DNA"/>
</dbReference>
<gene>
    <name evidence="1" type="ORF">E2C01_038351</name>
</gene>
<accession>A0A5B7FDY6</accession>
<organism evidence="1 2">
    <name type="scientific">Portunus trituberculatus</name>
    <name type="common">Swimming crab</name>
    <name type="synonym">Neptunus trituberculatus</name>
    <dbReference type="NCBI Taxonomy" id="210409"/>
    <lineage>
        <taxon>Eukaryota</taxon>
        <taxon>Metazoa</taxon>
        <taxon>Ecdysozoa</taxon>
        <taxon>Arthropoda</taxon>
        <taxon>Crustacea</taxon>
        <taxon>Multicrustacea</taxon>
        <taxon>Malacostraca</taxon>
        <taxon>Eumalacostraca</taxon>
        <taxon>Eucarida</taxon>
        <taxon>Decapoda</taxon>
        <taxon>Pleocyemata</taxon>
        <taxon>Brachyura</taxon>
        <taxon>Eubrachyura</taxon>
        <taxon>Portunoidea</taxon>
        <taxon>Portunidae</taxon>
        <taxon>Portuninae</taxon>
        <taxon>Portunus</taxon>
    </lineage>
</organism>
<proteinExistence type="predicted"/>
<name>A0A5B7FDY6_PORTR</name>
<reference evidence="1 2" key="1">
    <citation type="submission" date="2019-05" db="EMBL/GenBank/DDBJ databases">
        <title>Another draft genome of Portunus trituberculatus and its Hox gene families provides insights of decapod evolution.</title>
        <authorList>
            <person name="Jeong J.-H."/>
            <person name="Song I."/>
            <person name="Kim S."/>
            <person name="Choi T."/>
            <person name="Kim D."/>
            <person name="Ryu S."/>
            <person name="Kim W."/>
        </authorList>
    </citation>
    <scope>NUCLEOTIDE SEQUENCE [LARGE SCALE GENOMIC DNA]</scope>
    <source>
        <tissue evidence="1">Muscle</tissue>
    </source>
</reference>
<sequence>MSTLSLRQVTLESSSVTHRPVLVMYWAWYWLRPAHTIATCGSNLGAASPVDTPLCKEHKRHCYPHIIT</sequence>